<evidence type="ECO:0000256" key="5">
    <source>
        <dbReference type="ARBA" id="ARBA00023136"/>
    </source>
</evidence>
<dbReference type="InterPro" id="IPR044770">
    <property type="entry name" value="MFS_spinster-like"/>
</dbReference>
<accession>A0A5E4YMY3</accession>
<dbReference type="Pfam" id="PF07690">
    <property type="entry name" value="MFS_1"/>
    <property type="match status" value="1"/>
</dbReference>
<comment type="subcellular location">
    <subcellularLocation>
        <location evidence="1">Membrane</location>
        <topology evidence="1">Multi-pass membrane protein</topology>
    </subcellularLocation>
</comment>
<dbReference type="PANTHER" id="PTHR23505:SF79">
    <property type="entry name" value="PROTEIN SPINSTER"/>
    <property type="match status" value="1"/>
</dbReference>
<keyword evidence="3 6" id="KW-0812">Transmembrane</keyword>
<dbReference type="InterPro" id="IPR036259">
    <property type="entry name" value="MFS_trans_sf"/>
</dbReference>
<dbReference type="AlphaFoldDB" id="A0A5E4YMY3"/>
<proteinExistence type="predicted"/>
<evidence type="ECO:0000256" key="3">
    <source>
        <dbReference type="ARBA" id="ARBA00022692"/>
    </source>
</evidence>
<feature type="transmembrane region" description="Helical" evidence="6">
    <location>
        <begin position="367"/>
        <end position="387"/>
    </location>
</feature>
<evidence type="ECO:0000313" key="9">
    <source>
        <dbReference type="Proteomes" id="UP000400981"/>
    </source>
</evidence>
<keyword evidence="2" id="KW-0813">Transport</keyword>
<feature type="domain" description="Major facilitator superfamily (MFS) profile" evidence="7">
    <location>
        <begin position="17"/>
        <end position="437"/>
    </location>
</feature>
<dbReference type="Gene3D" id="1.20.1250.20">
    <property type="entry name" value="MFS general substrate transporter like domains"/>
    <property type="match status" value="1"/>
</dbReference>
<dbReference type="PANTHER" id="PTHR23505">
    <property type="entry name" value="SPINSTER"/>
    <property type="match status" value="1"/>
</dbReference>
<evidence type="ECO:0000313" key="8">
    <source>
        <dbReference type="EMBL" id="VVE49867.1"/>
    </source>
</evidence>
<dbReference type="InterPro" id="IPR011701">
    <property type="entry name" value="MFS"/>
</dbReference>
<sequence>MIVQNGKPRSIFGQWGLVVTLTILSMLAQLDKNILVLMVAPIQKTYGVSDVEISFLIGAAFAIANIAVGIPAGWMADKWNRRVVIAAGVIIWSLALSANAVAASFFGLVVARVIVGGAEALIPPSSYSLIRDGVDEDRRARALSIYTMALMLGTGLSLVLGGPLLAAVHNAGWTYIPVLGHVTSWQFTLFLIGAVGLPLALTVFLNRDPGRSVAAPAELAASNARASSLPDYLWANRAFFIPILLFVVANAIVTFGMAAWLPAMAGRKFMLEMRTFGLSQGVIMLTAGPLGLWLAGIAMQKKNANNPLARIMSVGLVSSLAMTIMPTALVLSTSLQWFWAINCFVVLSSWTFMSVTSVVIARTVPAASVGLVMAVVLFLNGLVGQGFSPTLIALVGRYVYGGGEHALPYAMATVFVTAGCIACLAAMRLVFVVQRRFTGGIKAEHQNSAA</sequence>
<gene>
    <name evidence="8" type="primary">lgoT_4</name>
    <name evidence="8" type="ORF">PEP31012_04644</name>
</gene>
<feature type="transmembrane region" description="Helical" evidence="6">
    <location>
        <begin position="83"/>
        <end position="103"/>
    </location>
</feature>
<dbReference type="RefSeq" id="WP_246171445.1">
    <property type="nucleotide sequence ID" value="NZ_CABPSH010000023.1"/>
</dbReference>
<dbReference type="EMBL" id="CABPSH010000023">
    <property type="protein sequence ID" value="VVE49867.1"/>
    <property type="molecule type" value="Genomic_DNA"/>
</dbReference>
<feature type="transmembrane region" description="Helical" evidence="6">
    <location>
        <begin position="109"/>
        <end position="130"/>
    </location>
</feature>
<dbReference type="GO" id="GO:0016020">
    <property type="term" value="C:membrane"/>
    <property type="evidence" value="ECO:0007669"/>
    <property type="project" value="UniProtKB-SubCell"/>
</dbReference>
<evidence type="ECO:0000256" key="2">
    <source>
        <dbReference type="ARBA" id="ARBA00022448"/>
    </source>
</evidence>
<evidence type="ECO:0000256" key="6">
    <source>
        <dbReference type="SAM" id="Phobius"/>
    </source>
</evidence>
<feature type="transmembrane region" description="Helical" evidence="6">
    <location>
        <begin position="281"/>
        <end position="299"/>
    </location>
</feature>
<organism evidence="8 9">
    <name type="scientific">Pandoraea eparura</name>
    <dbReference type="NCBI Taxonomy" id="2508291"/>
    <lineage>
        <taxon>Bacteria</taxon>
        <taxon>Pseudomonadati</taxon>
        <taxon>Pseudomonadota</taxon>
        <taxon>Betaproteobacteria</taxon>
        <taxon>Burkholderiales</taxon>
        <taxon>Burkholderiaceae</taxon>
        <taxon>Pandoraea</taxon>
    </lineage>
</organism>
<evidence type="ECO:0000256" key="4">
    <source>
        <dbReference type="ARBA" id="ARBA00022989"/>
    </source>
</evidence>
<evidence type="ECO:0000259" key="7">
    <source>
        <dbReference type="PROSITE" id="PS50850"/>
    </source>
</evidence>
<dbReference type="Proteomes" id="UP000400981">
    <property type="component" value="Unassembled WGS sequence"/>
</dbReference>
<feature type="transmembrane region" description="Helical" evidence="6">
    <location>
        <begin position="142"/>
        <end position="165"/>
    </location>
</feature>
<protein>
    <submittedName>
        <fullName evidence="8">Putative L-galactonate transporter</fullName>
    </submittedName>
</protein>
<evidence type="ECO:0000256" key="1">
    <source>
        <dbReference type="ARBA" id="ARBA00004141"/>
    </source>
</evidence>
<feature type="transmembrane region" description="Helical" evidence="6">
    <location>
        <begin position="407"/>
        <end position="431"/>
    </location>
</feature>
<dbReference type="InterPro" id="IPR020846">
    <property type="entry name" value="MFS_dom"/>
</dbReference>
<keyword evidence="5 6" id="KW-0472">Membrane</keyword>
<dbReference type="SUPFAM" id="SSF103473">
    <property type="entry name" value="MFS general substrate transporter"/>
    <property type="match status" value="1"/>
</dbReference>
<keyword evidence="4 6" id="KW-1133">Transmembrane helix</keyword>
<feature type="transmembrane region" description="Helical" evidence="6">
    <location>
        <begin position="12"/>
        <end position="30"/>
    </location>
</feature>
<feature type="transmembrane region" description="Helical" evidence="6">
    <location>
        <begin position="238"/>
        <end position="261"/>
    </location>
</feature>
<dbReference type="GO" id="GO:0022857">
    <property type="term" value="F:transmembrane transporter activity"/>
    <property type="evidence" value="ECO:0007669"/>
    <property type="project" value="InterPro"/>
</dbReference>
<feature type="transmembrane region" description="Helical" evidence="6">
    <location>
        <begin position="311"/>
        <end position="331"/>
    </location>
</feature>
<feature type="transmembrane region" description="Helical" evidence="6">
    <location>
        <begin position="337"/>
        <end position="360"/>
    </location>
</feature>
<name>A0A5E4YMY3_9BURK</name>
<feature type="transmembrane region" description="Helical" evidence="6">
    <location>
        <begin position="53"/>
        <end position="76"/>
    </location>
</feature>
<feature type="transmembrane region" description="Helical" evidence="6">
    <location>
        <begin position="185"/>
        <end position="205"/>
    </location>
</feature>
<reference evidence="8 9" key="1">
    <citation type="submission" date="2019-08" db="EMBL/GenBank/DDBJ databases">
        <authorList>
            <person name="Peeters C."/>
        </authorList>
    </citation>
    <scope>NUCLEOTIDE SEQUENCE [LARGE SCALE GENOMIC DNA]</scope>
    <source>
        <strain evidence="8 9">LMG 31012</strain>
    </source>
</reference>
<keyword evidence="9" id="KW-1185">Reference proteome</keyword>
<dbReference type="PROSITE" id="PS50850">
    <property type="entry name" value="MFS"/>
    <property type="match status" value="1"/>
</dbReference>